<comment type="similarity">
    <text evidence="2">Belongs to the POMP/UMP1 family.</text>
</comment>
<dbReference type="GO" id="GO:0043248">
    <property type="term" value="P:proteasome assembly"/>
    <property type="evidence" value="ECO:0007669"/>
    <property type="project" value="InterPro"/>
</dbReference>
<dbReference type="GO" id="GO:0005634">
    <property type="term" value="C:nucleus"/>
    <property type="evidence" value="ECO:0007669"/>
    <property type="project" value="TreeGrafter"/>
</dbReference>
<sequence length="146" mass="16318">MEGSGIGMLPHMDYPQDALRSGMVNLKEAATPAHPLEQGLEQFGAQKAAEKKDFLRVTQGLHAAMRVNMEQAMLSQYRRLPGFHSEFVGLEVLGNKADTIGFEDILNDPRDSMLAPEPLHERMEAMLGVKPVEPFYMKVDQPRGMH</sequence>
<gene>
    <name evidence="3" type="ORF">HAND1043_LOCUS14076</name>
</gene>
<evidence type="ECO:0000256" key="1">
    <source>
        <dbReference type="ARBA" id="ARBA00023186"/>
    </source>
</evidence>
<evidence type="ECO:0000256" key="2">
    <source>
        <dbReference type="ARBA" id="ARBA00043974"/>
    </source>
</evidence>
<dbReference type="AlphaFoldDB" id="A0A6U4IW33"/>
<evidence type="ECO:0008006" key="4">
    <source>
        <dbReference type="Google" id="ProtNLM"/>
    </source>
</evidence>
<dbReference type="PANTHER" id="PTHR12828:SF3">
    <property type="entry name" value="PROTEASOME MATURATION PROTEIN"/>
    <property type="match status" value="1"/>
</dbReference>
<reference evidence="3" key="1">
    <citation type="submission" date="2021-01" db="EMBL/GenBank/DDBJ databases">
        <authorList>
            <person name="Corre E."/>
            <person name="Pelletier E."/>
            <person name="Niang G."/>
            <person name="Scheremetjew M."/>
            <person name="Finn R."/>
            <person name="Kale V."/>
            <person name="Holt S."/>
            <person name="Cochrane G."/>
            <person name="Meng A."/>
            <person name="Brown T."/>
            <person name="Cohen L."/>
        </authorList>
    </citation>
    <scope>NUCLEOTIDE SEQUENCE</scope>
    <source>
        <strain evidence="3">CCMP441</strain>
    </source>
</reference>
<protein>
    <recommendedName>
        <fullName evidence="4">Proteasome maturation protein</fullName>
    </recommendedName>
</protein>
<name>A0A6U4IW33_HEMAN</name>
<accession>A0A6U4IW33</accession>
<evidence type="ECO:0000313" key="3">
    <source>
        <dbReference type="EMBL" id="CAD8747579.1"/>
    </source>
</evidence>
<dbReference type="Pfam" id="PF05348">
    <property type="entry name" value="UMP1"/>
    <property type="match status" value="1"/>
</dbReference>
<organism evidence="3">
    <name type="scientific">Hemiselmis andersenii</name>
    <name type="common">Cryptophyte alga</name>
    <dbReference type="NCBI Taxonomy" id="464988"/>
    <lineage>
        <taxon>Eukaryota</taxon>
        <taxon>Cryptophyceae</taxon>
        <taxon>Cryptomonadales</taxon>
        <taxon>Hemiselmidaceae</taxon>
        <taxon>Hemiselmis</taxon>
    </lineage>
</organism>
<dbReference type="PANTHER" id="PTHR12828">
    <property type="entry name" value="PROTEASOME MATURATION PROTEIN UMP1"/>
    <property type="match status" value="1"/>
</dbReference>
<keyword evidence="1" id="KW-0143">Chaperone</keyword>
<dbReference type="EMBL" id="HBFK01022740">
    <property type="protein sequence ID" value="CAD8747579.1"/>
    <property type="molecule type" value="Transcribed_RNA"/>
</dbReference>
<proteinExistence type="inferred from homology"/>
<dbReference type="InterPro" id="IPR008012">
    <property type="entry name" value="Ump1"/>
</dbReference>
<dbReference type="GO" id="GO:0005737">
    <property type="term" value="C:cytoplasm"/>
    <property type="evidence" value="ECO:0007669"/>
    <property type="project" value="TreeGrafter"/>
</dbReference>